<evidence type="ECO:0000313" key="7">
    <source>
        <dbReference type="Proteomes" id="UP000483802"/>
    </source>
</evidence>
<dbReference type="InterPro" id="IPR013783">
    <property type="entry name" value="Ig-like_fold"/>
</dbReference>
<evidence type="ECO:0000259" key="5">
    <source>
        <dbReference type="PROSITE" id="PS50240"/>
    </source>
</evidence>
<keyword evidence="4" id="KW-0732">Signal</keyword>
<feature type="compositionally biased region" description="Polar residues" evidence="3">
    <location>
        <begin position="362"/>
        <end position="371"/>
    </location>
</feature>
<feature type="region of interest" description="Disordered" evidence="3">
    <location>
        <begin position="26"/>
        <end position="61"/>
    </location>
</feature>
<feature type="compositionally biased region" description="Low complexity" evidence="3">
    <location>
        <begin position="398"/>
        <end position="411"/>
    </location>
</feature>
<dbReference type="InterPro" id="IPR043504">
    <property type="entry name" value="Peptidase_S1_PA_chymotrypsin"/>
</dbReference>
<evidence type="ECO:0000256" key="3">
    <source>
        <dbReference type="SAM" id="MobiDB-lite"/>
    </source>
</evidence>
<proteinExistence type="predicted"/>
<dbReference type="PANTHER" id="PTHR24276:SF98">
    <property type="entry name" value="FI18310P1-RELATED"/>
    <property type="match status" value="1"/>
</dbReference>
<dbReference type="Pfam" id="PF00089">
    <property type="entry name" value="Trypsin"/>
    <property type="match status" value="1"/>
</dbReference>
<dbReference type="SMART" id="SM00020">
    <property type="entry name" value="Tryp_SPc"/>
    <property type="match status" value="1"/>
</dbReference>
<dbReference type="InterPro" id="IPR001254">
    <property type="entry name" value="Trypsin_dom"/>
</dbReference>
<keyword evidence="2 6" id="KW-0645">Protease</keyword>
<dbReference type="PANTHER" id="PTHR24276">
    <property type="entry name" value="POLYSERASE-RELATED"/>
    <property type="match status" value="1"/>
</dbReference>
<keyword evidence="2" id="KW-0378">Hydrolase</keyword>
<organism evidence="6 7">
    <name type="scientific">Streptomyces typhae</name>
    <dbReference type="NCBI Taxonomy" id="2681492"/>
    <lineage>
        <taxon>Bacteria</taxon>
        <taxon>Bacillati</taxon>
        <taxon>Actinomycetota</taxon>
        <taxon>Actinomycetes</taxon>
        <taxon>Kitasatosporales</taxon>
        <taxon>Streptomycetaceae</taxon>
        <taxon>Streptomyces</taxon>
    </lineage>
</organism>
<dbReference type="InterPro" id="IPR050430">
    <property type="entry name" value="Peptidase_S1"/>
</dbReference>
<accession>A0A6L6WTE5</accession>
<dbReference type="EMBL" id="WPNZ01000006">
    <property type="protein sequence ID" value="MVO85532.1"/>
    <property type="molecule type" value="Genomic_DNA"/>
</dbReference>
<gene>
    <name evidence="6" type="ORF">GPA10_12405</name>
</gene>
<evidence type="ECO:0000256" key="4">
    <source>
        <dbReference type="SAM" id="SignalP"/>
    </source>
</evidence>
<feature type="domain" description="Peptidase S1" evidence="5">
    <location>
        <begin position="55"/>
        <end position="287"/>
    </location>
</feature>
<dbReference type="Gene3D" id="2.40.10.10">
    <property type="entry name" value="Trypsin-like serine proteases"/>
    <property type="match status" value="1"/>
</dbReference>
<comment type="caution">
    <text evidence="6">The sequence shown here is derived from an EMBL/GenBank/DDBJ whole genome shotgun (WGS) entry which is preliminary data.</text>
</comment>
<name>A0A6L6WTE5_9ACTN</name>
<dbReference type="GO" id="GO:0004252">
    <property type="term" value="F:serine-type endopeptidase activity"/>
    <property type="evidence" value="ECO:0007669"/>
    <property type="project" value="InterPro"/>
</dbReference>
<dbReference type="RefSeq" id="WP_157165585.1">
    <property type="nucleotide sequence ID" value="NZ_WPNZ01000006.1"/>
</dbReference>
<dbReference type="GO" id="GO:0005975">
    <property type="term" value="P:carbohydrate metabolic process"/>
    <property type="evidence" value="ECO:0007669"/>
    <property type="project" value="UniProtKB-ARBA"/>
</dbReference>
<keyword evidence="1" id="KW-1015">Disulfide bond</keyword>
<evidence type="ECO:0000313" key="6">
    <source>
        <dbReference type="EMBL" id="MVO85532.1"/>
    </source>
</evidence>
<dbReference type="InterPro" id="IPR033116">
    <property type="entry name" value="TRYPSIN_SER"/>
</dbReference>
<dbReference type="PROSITE" id="PS00134">
    <property type="entry name" value="TRYPSIN_HIS"/>
    <property type="match status" value="1"/>
</dbReference>
<feature type="region of interest" description="Disordered" evidence="3">
    <location>
        <begin position="362"/>
        <end position="411"/>
    </location>
</feature>
<evidence type="ECO:0000256" key="2">
    <source>
        <dbReference type="RuleBase" id="RU363034"/>
    </source>
</evidence>
<reference evidence="6 7" key="1">
    <citation type="submission" date="2019-11" db="EMBL/GenBank/DDBJ databases">
        <title>Streptomyces typhae sp. nov., a novel endophytic actinomycete isolated from the root of cattail pollen (Typha angustifolia L.).</title>
        <authorList>
            <person name="Peng C."/>
        </authorList>
    </citation>
    <scope>NUCLEOTIDE SEQUENCE [LARGE SCALE GENOMIC DNA]</scope>
    <source>
        <strain evidence="7">p1417</strain>
    </source>
</reference>
<protein>
    <submittedName>
        <fullName evidence="6">Trypsin-like serine protease</fullName>
    </submittedName>
</protein>
<feature type="signal peptide" evidence="4">
    <location>
        <begin position="1"/>
        <end position="21"/>
    </location>
</feature>
<feature type="compositionally biased region" description="Low complexity" evidence="3">
    <location>
        <begin position="26"/>
        <end position="43"/>
    </location>
</feature>
<dbReference type="Proteomes" id="UP000483802">
    <property type="component" value="Unassembled WGS sequence"/>
</dbReference>
<dbReference type="AlphaFoldDB" id="A0A6L6WTE5"/>
<evidence type="ECO:0000256" key="1">
    <source>
        <dbReference type="ARBA" id="ARBA00023157"/>
    </source>
</evidence>
<dbReference type="PROSITE" id="PS00135">
    <property type="entry name" value="TRYPSIN_SER"/>
    <property type="match status" value="1"/>
</dbReference>
<dbReference type="GO" id="GO:0006508">
    <property type="term" value="P:proteolysis"/>
    <property type="evidence" value="ECO:0007669"/>
    <property type="project" value="UniProtKB-KW"/>
</dbReference>
<dbReference type="Gene3D" id="2.60.40.10">
    <property type="entry name" value="Immunoglobulins"/>
    <property type="match status" value="1"/>
</dbReference>
<dbReference type="InterPro" id="IPR018114">
    <property type="entry name" value="TRYPSIN_HIS"/>
</dbReference>
<keyword evidence="7" id="KW-1185">Reference proteome</keyword>
<sequence>MRARHLIGTLVCALAVAVAPAAVPAAADPAPVPAPATAATPTDQLRPGRGSDPRMVGGERTTVRENPSVITGLRVGGGGPQGASCTASVVGKRTILTAAHCMIDATGDKSYLYGDDDLNSPGDESFRTEVTSYKAHPKYSGANGWRQGYDVAVVTTADDIPVPESQWAKVAGSADAALTEPGRSGTALGYGKVAAGGSSGVLYKATMPVNDAGRCQVFDIKVNPDVMVCAGYDDGRTGTCSGDSGGPFTVDGVVVGVVSWGSSKCDRYSIMARLTNEMGDWAKAQIDGRPGDGKFAVELSPSSGRVTPGKHVSTTLTSKAGDAGAERIDLSATGLPTGASAVFQPPSLQSGGTSKVTFQTSAQTPAGSHTVTVHAKGDSGTRSATYTLTVGDAGGAEGPRPTVSPSSSTVSGGRYVNADVTVAGGQGVSKLSATGLPSAPTFSPRSVPAGGTSRMTVMAPYQAGTYKITVTATDTAGRTGSADYALTVR</sequence>
<dbReference type="SUPFAM" id="SSF50494">
    <property type="entry name" value="Trypsin-like serine proteases"/>
    <property type="match status" value="1"/>
</dbReference>
<dbReference type="InterPro" id="IPR009003">
    <property type="entry name" value="Peptidase_S1_PA"/>
</dbReference>
<keyword evidence="2" id="KW-0720">Serine protease</keyword>
<dbReference type="PROSITE" id="PS50240">
    <property type="entry name" value="TRYPSIN_DOM"/>
    <property type="match status" value="1"/>
</dbReference>
<feature type="chain" id="PRO_5039532527" evidence="4">
    <location>
        <begin position="22"/>
        <end position="489"/>
    </location>
</feature>